<evidence type="ECO:0000313" key="1">
    <source>
        <dbReference type="EMBL" id="KAK7507474.1"/>
    </source>
</evidence>
<keyword evidence="2" id="KW-1185">Reference proteome</keyword>
<proteinExistence type="predicted"/>
<evidence type="ECO:0000313" key="2">
    <source>
        <dbReference type="Proteomes" id="UP001519460"/>
    </source>
</evidence>
<reference evidence="1 2" key="1">
    <citation type="journal article" date="2023" name="Sci. Data">
        <title>Genome assembly of the Korean intertidal mud-creeper Batillaria attramentaria.</title>
        <authorList>
            <person name="Patra A.K."/>
            <person name="Ho P.T."/>
            <person name="Jun S."/>
            <person name="Lee S.J."/>
            <person name="Kim Y."/>
            <person name="Won Y.J."/>
        </authorList>
    </citation>
    <scope>NUCLEOTIDE SEQUENCE [LARGE SCALE GENOMIC DNA]</scope>
    <source>
        <strain evidence="1">Wonlab-2016</strain>
    </source>
</reference>
<dbReference type="Proteomes" id="UP001519460">
    <property type="component" value="Unassembled WGS sequence"/>
</dbReference>
<organism evidence="1 2">
    <name type="scientific">Batillaria attramentaria</name>
    <dbReference type="NCBI Taxonomy" id="370345"/>
    <lineage>
        <taxon>Eukaryota</taxon>
        <taxon>Metazoa</taxon>
        <taxon>Spiralia</taxon>
        <taxon>Lophotrochozoa</taxon>
        <taxon>Mollusca</taxon>
        <taxon>Gastropoda</taxon>
        <taxon>Caenogastropoda</taxon>
        <taxon>Sorbeoconcha</taxon>
        <taxon>Cerithioidea</taxon>
        <taxon>Batillariidae</taxon>
        <taxon>Batillaria</taxon>
    </lineage>
</organism>
<protein>
    <submittedName>
        <fullName evidence="1">Uncharacterized protein</fullName>
    </submittedName>
</protein>
<accession>A0ABD0M7T6</accession>
<comment type="caution">
    <text evidence="1">The sequence shown here is derived from an EMBL/GenBank/DDBJ whole genome shotgun (WGS) entry which is preliminary data.</text>
</comment>
<name>A0ABD0M7T6_9CAEN</name>
<gene>
    <name evidence="1" type="ORF">BaRGS_00001409</name>
</gene>
<sequence length="107" mass="12142">METKHAALRARIPRCIVKPAGKTDRPLEYLRKKSFPLSCRTFFPPTLRGQRSGWSFRRQGANGSEIRSARAEIVTICIKIRNQLSRRFRCLGHIAVEHRSAALGIGL</sequence>
<dbReference type="AlphaFoldDB" id="A0ABD0M7T6"/>
<dbReference type="EMBL" id="JACVVK020000004">
    <property type="protein sequence ID" value="KAK7507474.1"/>
    <property type="molecule type" value="Genomic_DNA"/>
</dbReference>